<proteinExistence type="predicted"/>
<reference evidence="2" key="1">
    <citation type="submission" date="2013-08" db="EMBL/GenBank/DDBJ databases">
        <authorList>
            <person name="Mendez C."/>
            <person name="Richter M."/>
            <person name="Ferrer M."/>
            <person name="Sanchez J."/>
        </authorList>
    </citation>
    <scope>NUCLEOTIDE SEQUENCE</scope>
</reference>
<dbReference type="CDD" id="cd00267">
    <property type="entry name" value="ABC_ATPase"/>
    <property type="match status" value="1"/>
</dbReference>
<feature type="domain" description="Endonuclease GajA/Old nuclease/RecF-like AAA" evidence="1">
    <location>
        <begin position="5"/>
        <end position="394"/>
    </location>
</feature>
<dbReference type="PANTHER" id="PTHR43581">
    <property type="entry name" value="ATP/GTP PHOSPHATASE"/>
    <property type="match status" value="1"/>
</dbReference>
<evidence type="ECO:0000313" key="2">
    <source>
        <dbReference type="EMBL" id="EQD53894.1"/>
    </source>
</evidence>
<feature type="non-terminal residue" evidence="2">
    <location>
        <position position="1"/>
    </location>
</feature>
<reference evidence="2" key="2">
    <citation type="journal article" date="2014" name="ISME J.">
        <title>Microbial stratification in low pH oxic and suboxic macroscopic growths along an acid mine drainage.</title>
        <authorList>
            <person name="Mendez-Garcia C."/>
            <person name="Mesa V."/>
            <person name="Sprenger R.R."/>
            <person name="Richter M."/>
            <person name="Diez M.S."/>
            <person name="Solano J."/>
            <person name="Bargiela R."/>
            <person name="Golyshina O.V."/>
            <person name="Manteca A."/>
            <person name="Ramos J.L."/>
            <person name="Gallego J.R."/>
            <person name="Llorente I."/>
            <person name="Martins Dos Santos V.A."/>
            <person name="Jensen O.N."/>
            <person name="Pelaez A.I."/>
            <person name="Sanchez J."/>
            <person name="Ferrer M."/>
        </authorList>
    </citation>
    <scope>NUCLEOTIDE SEQUENCE</scope>
</reference>
<dbReference type="SUPFAM" id="SSF52540">
    <property type="entry name" value="P-loop containing nucleoside triphosphate hydrolases"/>
    <property type="match status" value="1"/>
</dbReference>
<name>T1BKS0_9ZZZZ</name>
<evidence type="ECO:0000259" key="1">
    <source>
        <dbReference type="Pfam" id="PF13175"/>
    </source>
</evidence>
<dbReference type="PANTHER" id="PTHR43581:SF4">
    <property type="entry name" value="ATP_GTP PHOSPHATASE"/>
    <property type="match status" value="1"/>
</dbReference>
<dbReference type="InterPro" id="IPR027417">
    <property type="entry name" value="P-loop_NTPase"/>
</dbReference>
<protein>
    <recommendedName>
        <fullName evidence="1">Endonuclease GajA/Old nuclease/RecF-like AAA domain-containing protein</fullName>
    </recommendedName>
</protein>
<dbReference type="Pfam" id="PF13175">
    <property type="entry name" value="AAA_15"/>
    <property type="match status" value="1"/>
</dbReference>
<gene>
    <name evidence="2" type="ORF">B1B_09968</name>
</gene>
<accession>T1BKS0</accession>
<dbReference type="InterPro" id="IPR041685">
    <property type="entry name" value="AAA_GajA/Old/RecF-like"/>
</dbReference>
<organism evidence="2">
    <name type="scientific">mine drainage metagenome</name>
    <dbReference type="NCBI Taxonomy" id="410659"/>
    <lineage>
        <taxon>unclassified sequences</taxon>
        <taxon>metagenomes</taxon>
        <taxon>ecological metagenomes</taxon>
    </lineage>
</organism>
<dbReference type="AlphaFoldDB" id="T1BKS0"/>
<dbReference type="Gene3D" id="3.40.50.300">
    <property type="entry name" value="P-loop containing nucleotide triphosphate hydrolases"/>
    <property type="match status" value="1"/>
</dbReference>
<comment type="caution">
    <text evidence="2">The sequence shown here is derived from an EMBL/GenBank/DDBJ whole genome shotgun (WGS) entry which is preliminary data.</text>
</comment>
<feature type="non-terminal residue" evidence="2">
    <location>
        <position position="546"/>
    </location>
</feature>
<dbReference type="EMBL" id="AUZY01006580">
    <property type="protein sequence ID" value="EQD53894.1"/>
    <property type="molecule type" value="Genomic_DNA"/>
</dbReference>
<sequence>RVRMFRNILDSTEVKIDEKVTCLVGKNESGKSAFLNALWRLKPARTNSTFSIPEQYPAWLEKRHRNEGVNQQEVEPLEICLEWEPADVKVMEEKFGPGVVASGTKLLLWKRYNNEYRWESDWNEKQALQNFMDKHKVPTEEVTTYAALSDFAALKIKLADDIAKSADSAENLKFFSNAQTALKTLLGKNENFGEAARDVAEARLPQFFYFADYSKLPYSVKIHDVLKSDKLSDPDATARALLMLGGTEQEYMLNPDYEQRKRELENVANVLTDDVNNYWSQNPELRVQPDITQRTVFDTRGQQSVLDEMKLRIWDNRHSLSLPFTEHSSGFQWFFSFLAAFSEYERRDPAVVILLDEPAVGLHAKAQADFLRFIEERLTKRCQVIYTTHSPFMVQPGKLERVRLVEDRGKEIGAIVSSDVLTRDRDTLFPLQGALGYDLVQHLFVAENNIVVEGTSDYAYLKIVSDFLASKNRTSLDPKWSIVPVGGADLIPTFVALLGNHLRVTVLVDSRKEGHQKLERMAKDGYLEKQRIIMIGEVLNRKTGDI</sequence>
<dbReference type="InterPro" id="IPR051396">
    <property type="entry name" value="Bact_Antivir_Def_Nuclease"/>
</dbReference>